<protein>
    <submittedName>
        <fullName evidence="3">Metallophosphoesterase</fullName>
    </submittedName>
</protein>
<evidence type="ECO:0000256" key="1">
    <source>
        <dbReference type="SAM" id="Phobius"/>
    </source>
</evidence>
<keyword evidence="1" id="KW-0812">Transmembrane</keyword>
<dbReference type="SUPFAM" id="SSF56300">
    <property type="entry name" value="Metallo-dependent phosphatases"/>
    <property type="match status" value="1"/>
</dbReference>
<dbReference type="Pfam" id="PF00149">
    <property type="entry name" value="Metallophos"/>
    <property type="match status" value="1"/>
</dbReference>
<evidence type="ECO:0000259" key="2">
    <source>
        <dbReference type="Pfam" id="PF00149"/>
    </source>
</evidence>
<evidence type="ECO:0000313" key="4">
    <source>
        <dbReference type="Proteomes" id="UP000824049"/>
    </source>
</evidence>
<dbReference type="AlphaFoldDB" id="A0A9D2EMC3"/>
<feature type="domain" description="Calcineurin-like phosphoesterase" evidence="2">
    <location>
        <begin position="156"/>
        <end position="338"/>
    </location>
</feature>
<dbReference type="PANTHER" id="PTHR31302:SF0">
    <property type="entry name" value="TRANSMEMBRANE PROTEIN WITH METALLOPHOSPHOESTERASE DOMAIN"/>
    <property type="match status" value="1"/>
</dbReference>
<organism evidence="3 4">
    <name type="scientific">Candidatus Anaerobutyricum stercoris</name>
    <dbReference type="NCBI Taxonomy" id="2838457"/>
    <lineage>
        <taxon>Bacteria</taxon>
        <taxon>Bacillati</taxon>
        <taxon>Bacillota</taxon>
        <taxon>Clostridia</taxon>
        <taxon>Lachnospirales</taxon>
        <taxon>Lachnospiraceae</taxon>
        <taxon>Anaerobutyricum</taxon>
    </lineage>
</organism>
<feature type="transmembrane region" description="Helical" evidence="1">
    <location>
        <begin position="111"/>
        <end position="132"/>
    </location>
</feature>
<dbReference type="Proteomes" id="UP000824049">
    <property type="component" value="Unassembled WGS sequence"/>
</dbReference>
<name>A0A9D2EMC3_9FIRM</name>
<dbReference type="Gene3D" id="3.60.21.10">
    <property type="match status" value="1"/>
</dbReference>
<dbReference type="InterPro" id="IPR051158">
    <property type="entry name" value="Metallophosphoesterase_sf"/>
</dbReference>
<dbReference type="InterPro" id="IPR004843">
    <property type="entry name" value="Calcineurin-like_PHP"/>
</dbReference>
<dbReference type="InterPro" id="IPR029052">
    <property type="entry name" value="Metallo-depent_PP-like"/>
</dbReference>
<reference evidence="3" key="2">
    <citation type="submission" date="2021-04" db="EMBL/GenBank/DDBJ databases">
        <authorList>
            <person name="Gilroy R."/>
        </authorList>
    </citation>
    <scope>NUCLEOTIDE SEQUENCE</scope>
    <source>
        <strain evidence="3">CHK179-28034</strain>
    </source>
</reference>
<sequence>MIAFLLAPVYLAINAYILLWIFRFIDACLSDTRAKSVKIICAILYIFLCLTPLFAFLLPASDLKKTVARTGNYWMGVFLYTVIIVAALDLIRVIVKRVPALKKCIPETKRFFVSVCCFACVAAAGISIYGIWNAKNIQVTEYTVDINKDISQSDSLKIVLAADLHMGYSIGYCHVERIVRQINAQNPDIVCFAGDIFDNHYDAIDEPEKIKEVLRTIKAPLGVYACYGNHDYEEEILAGFTFSSQEKVEIGEQMRELLEESGIRTLEDETILVDDRFYLTGRRDYSSGKSGITRKSPEQLLQDLDKTKPIIVMDHQPKQLAELADAGADLDLCGHTHDGQLFPGNIVTALMWENSCGYLKKGDMHNIVTSGAGIFGPYMRVGTKSEIVVINVS</sequence>
<keyword evidence="1" id="KW-1133">Transmembrane helix</keyword>
<keyword evidence="1" id="KW-0472">Membrane</keyword>
<reference evidence="3" key="1">
    <citation type="journal article" date="2021" name="PeerJ">
        <title>Extensive microbial diversity within the chicken gut microbiome revealed by metagenomics and culture.</title>
        <authorList>
            <person name="Gilroy R."/>
            <person name="Ravi A."/>
            <person name="Getino M."/>
            <person name="Pursley I."/>
            <person name="Horton D.L."/>
            <person name="Alikhan N.F."/>
            <person name="Baker D."/>
            <person name="Gharbi K."/>
            <person name="Hall N."/>
            <person name="Watson M."/>
            <person name="Adriaenssens E.M."/>
            <person name="Foster-Nyarko E."/>
            <person name="Jarju S."/>
            <person name="Secka A."/>
            <person name="Antonio M."/>
            <person name="Oren A."/>
            <person name="Chaudhuri R.R."/>
            <person name="La Ragione R."/>
            <person name="Hildebrand F."/>
            <person name="Pallen M.J."/>
        </authorList>
    </citation>
    <scope>NUCLEOTIDE SEQUENCE</scope>
    <source>
        <strain evidence="3">CHK179-28034</strain>
    </source>
</reference>
<proteinExistence type="predicted"/>
<dbReference type="GO" id="GO:0016787">
    <property type="term" value="F:hydrolase activity"/>
    <property type="evidence" value="ECO:0007669"/>
    <property type="project" value="InterPro"/>
</dbReference>
<dbReference type="PANTHER" id="PTHR31302">
    <property type="entry name" value="TRANSMEMBRANE PROTEIN WITH METALLOPHOSPHOESTERASE DOMAIN-RELATED"/>
    <property type="match status" value="1"/>
</dbReference>
<dbReference type="CDD" id="cd07385">
    <property type="entry name" value="MPP_YkuE_C"/>
    <property type="match status" value="1"/>
</dbReference>
<evidence type="ECO:0000313" key="3">
    <source>
        <dbReference type="EMBL" id="HIZ39976.1"/>
    </source>
</evidence>
<comment type="caution">
    <text evidence="3">The sequence shown here is derived from an EMBL/GenBank/DDBJ whole genome shotgun (WGS) entry which is preliminary data.</text>
</comment>
<gene>
    <name evidence="3" type="ORF">H9968_08645</name>
</gene>
<dbReference type="EMBL" id="DXBR01000077">
    <property type="protein sequence ID" value="HIZ39976.1"/>
    <property type="molecule type" value="Genomic_DNA"/>
</dbReference>
<feature type="transmembrane region" description="Helical" evidence="1">
    <location>
        <begin position="37"/>
        <end position="61"/>
    </location>
</feature>
<feature type="transmembrane region" description="Helical" evidence="1">
    <location>
        <begin position="73"/>
        <end position="91"/>
    </location>
</feature>
<accession>A0A9D2EMC3</accession>
<feature type="transmembrane region" description="Helical" evidence="1">
    <location>
        <begin position="6"/>
        <end position="25"/>
    </location>
</feature>